<dbReference type="Gene3D" id="1.10.287.70">
    <property type="match status" value="1"/>
</dbReference>
<evidence type="ECO:0000259" key="12">
    <source>
        <dbReference type="Pfam" id="PF07885"/>
    </source>
</evidence>
<organism evidence="14 15">
    <name type="scientific">Undibacterium squillarum</name>
    <dbReference type="NCBI Taxonomy" id="1131567"/>
    <lineage>
        <taxon>Bacteria</taxon>
        <taxon>Pseudomonadati</taxon>
        <taxon>Pseudomonadota</taxon>
        <taxon>Betaproteobacteria</taxon>
        <taxon>Burkholderiales</taxon>
        <taxon>Oxalobacteraceae</taxon>
        <taxon>Undibacterium</taxon>
    </lineage>
</organism>
<evidence type="ECO:0000256" key="7">
    <source>
        <dbReference type="ARBA" id="ARBA00022989"/>
    </source>
</evidence>
<evidence type="ECO:0000256" key="2">
    <source>
        <dbReference type="ARBA" id="ARBA00022448"/>
    </source>
</evidence>
<keyword evidence="15" id="KW-1185">Reference proteome</keyword>
<evidence type="ECO:0000256" key="11">
    <source>
        <dbReference type="SAM" id="Phobius"/>
    </source>
</evidence>
<evidence type="ECO:0000256" key="3">
    <source>
        <dbReference type="ARBA" id="ARBA00022538"/>
    </source>
</evidence>
<dbReference type="InterPro" id="IPR016449">
    <property type="entry name" value="K_chnl_inward-rec_Kir"/>
</dbReference>
<keyword evidence="2" id="KW-0813">Transport</keyword>
<dbReference type="EMBL" id="BMYU01000004">
    <property type="protein sequence ID" value="GGX40226.1"/>
    <property type="molecule type" value="Genomic_DNA"/>
</dbReference>
<keyword evidence="10 14" id="KW-0407">Ion channel</keyword>
<dbReference type="Proteomes" id="UP000653343">
    <property type="component" value="Unassembled WGS sequence"/>
</dbReference>
<dbReference type="PANTHER" id="PTHR11767">
    <property type="entry name" value="INWARD RECTIFIER POTASSIUM CHANNEL"/>
    <property type="match status" value="1"/>
</dbReference>
<keyword evidence="4 11" id="KW-0812">Transmembrane</keyword>
<dbReference type="PRINTS" id="PR01320">
    <property type="entry name" value="KIRCHANNEL"/>
</dbReference>
<evidence type="ECO:0000256" key="1">
    <source>
        <dbReference type="ARBA" id="ARBA00004141"/>
    </source>
</evidence>
<dbReference type="Pfam" id="PF07885">
    <property type="entry name" value="Ion_trans_2"/>
    <property type="match status" value="1"/>
</dbReference>
<dbReference type="Pfam" id="PF17655">
    <property type="entry name" value="IRK_C"/>
    <property type="match status" value="1"/>
</dbReference>
<dbReference type="InterPro" id="IPR041647">
    <property type="entry name" value="IRK_C"/>
</dbReference>
<feature type="transmembrane region" description="Helical" evidence="11">
    <location>
        <begin position="95"/>
        <end position="117"/>
    </location>
</feature>
<evidence type="ECO:0000256" key="9">
    <source>
        <dbReference type="ARBA" id="ARBA00023136"/>
    </source>
</evidence>
<dbReference type="GO" id="GO:0034220">
    <property type="term" value="P:monoatomic ion transmembrane transport"/>
    <property type="evidence" value="ECO:0007669"/>
    <property type="project" value="UniProtKB-KW"/>
</dbReference>
<dbReference type="InterPro" id="IPR014756">
    <property type="entry name" value="Ig_E-set"/>
</dbReference>
<evidence type="ECO:0000256" key="8">
    <source>
        <dbReference type="ARBA" id="ARBA00023065"/>
    </source>
</evidence>
<dbReference type="SUPFAM" id="SSF81296">
    <property type="entry name" value="E set domains"/>
    <property type="match status" value="1"/>
</dbReference>
<evidence type="ECO:0000313" key="15">
    <source>
        <dbReference type="Proteomes" id="UP000653343"/>
    </source>
</evidence>
<comment type="subcellular location">
    <subcellularLocation>
        <location evidence="1">Membrane</location>
        <topology evidence="1">Multi-pass membrane protein</topology>
    </subcellularLocation>
</comment>
<evidence type="ECO:0000256" key="10">
    <source>
        <dbReference type="ARBA" id="ARBA00023303"/>
    </source>
</evidence>
<feature type="domain" description="Potassium channel" evidence="12">
    <location>
        <begin position="45"/>
        <end position="119"/>
    </location>
</feature>
<dbReference type="SUPFAM" id="SSF81324">
    <property type="entry name" value="Voltage-gated potassium channels"/>
    <property type="match status" value="1"/>
</dbReference>
<keyword evidence="3" id="KW-0633">Potassium transport</keyword>
<keyword evidence="7 11" id="KW-1133">Transmembrane helix</keyword>
<dbReference type="InterPro" id="IPR013518">
    <property type="entry name" value="K_chnl_inward-rec_Kir_cyto"/>
</dbReference>
<accession>A0ABQ2XY21</accession>
<evidence type="ECO:0000259" key="13">
    <source>
        <dbReference type="Pfam" id="PF17655"/>
    </source>
</evidence>
<feature type="transmembrane region" description="Helical" evidence="11">
    <location>
        <begin position="32"/>
        <end position="54"/>
    </location>
</feature>
<evidence type="ECO:0000256" key="4">
    <source>
        <dbReference type="ARBA" id="ARBA00022692"/>
    </source>
</evidence>
<keyword evidence="5" id="KW-0851">Voltage-gated channel</keyword>
<feature type="domain" description="Inward rectifier potassium channel C-terminal" evidence="13">
    <location>
        <begin position="127"/>
        <end position="281"/>
    </location>
</feature>
<keyword evidence="8" id="KW-0406">Ion transport</keyword>
<sequence>MRVRDREIMVFGLDHPIWQDVYYYALTSSWPAFFVVVGIVFLIFNLVFATLYMLGAAPIANMAPDNFLGAFFFSVETLATVGYGDMHPQTMYAHIIATIEIFVGMASVALATGVVFARFSRPRSSVIFARHPVCYQGQNRKLLMIRLANARLNVISQANARLFLMLNEQTEDMGLFRRIYDLKLERSVHPDFMLGWTLIHVLDEDSPLACLSPEALERAGAALIVTIDGLDDATAQVQHARHHYLVADIKWGYRYKDIMSGLMHTPHLHYKHFHEVEPADSAEAQHPVVTP</sequence>
<keyword evidence="9 11" id="KW-0472">Membrane</keyword>
<proteinExistence type="predicted"/>
<dbReference type="InterPro" id="IPR013099">
    <property type="entry name" value="K_chnl_dom"/>
</dbReference>
<evidence type="ECO:0000256" key="6">
    <source>
        <dbReference type="ARBA" id="ARBA00022958"/>
    </source>
</evidence>
<dbReference type="PANTHER" id="PTHR11767:SF102">
    <property type="entry name" value="INWARDLY RECTIFYING POTASSIUM CHANNEL 1, ISOFORM F"/>
    <property type="match status" value="1"/>
</dbReference>
<dbReference type="Gene3D" id="2.60.40.1400">
    <property type="entry name" value="G protein-activated inward rectifier potassium channel 1"/>
    <property type="match status" value="1"/>
</dbReference>
<protein>
    <submittedName>
        <fullName evidence="14">Inward rectifier potassium channel protein</fullName>
    </submittedName>
</protein>
<evidence type="ECO:0000256" key="5">
    <source>
        <dbReference type="ARBA" id="ARBA00022882"/>
    </source>
</evidence>
<evidence type="ECO:0000313" key="14">
    <source>
        <dbReference type="EMBL" id="GGX40226.1"/>
    </source>
</evidence>
<reference evidence="15" key="1">
    <citation type="journal article" date="2019" name="Int. J. Syst. Evol. Microbiol.">
        <title>The Global Catalogue of Microorganisms (GCM) 10K type strain sequencing project: providing services to taxonomists for standard genome sequencing and annotation.</title>
        <authorList>
            <consortium name="The Broad Institute Genomics Platform"/>
            <consortium name="The Broad Institute Genome Sequencing Center for Infectious Disease"/>
            <person name="Wu L."/>
            <person name="Ma J."/>
        </authorList>
    </citation>
    <scope>NUCLEOTIDE SEQUENCE [LARGE SCALE GENOMIC DNA]</scope>
    <source>
        <strain evidence="15">KCTC 23917</strain>
    </source>
</reference>
<keyword evidence="6" id="KW-0630">Potassium</keyword>
<comment type="caution">
    <text evidence="14">The sequence shown here is derived from an EMBL/GenBank/DDBJ whole genome shotgun (WGS) entry which is preliminary data.</text>
</comment>
<name>A0ABQ2XY21_9BURK</name>
<gene>
    <name evidence="14" type="ORF">GCM10010946_18120</name>
</gene>